<evidence type="ECO:0000313" key="6">
    <source>
        <dbReference type="Proteomes" id="UP001161247"/>
    </source>
</evidence>
<protein>
    <submittedName>
        <fullName evidence="5">OLC1v1032659C1</fullName>
    </submittedName>
</protein>
<feature type="compositionally biased region" description="Pro residues" evidence="3">
    <location>
        <begin position="110"/>
        <end position="121"/>
    </location>
</feature>
<feature type="compositionally biased region" description="Basic and acidic residues" evidence="3">
    <location>
        <begin position="207"/>
        <end position="230"/>
    </location>
</feature>
<organism evidence="5 6">
    <name type="scientific">Oldenlandia corymbosa var. corymbosa</name>
    <dbReference type="NCBI Taxonomy" id="529605"/>
    <lineage>
        <taxon>Eukaryota</taxon>
        <taxon>Viridiplantae</taxon>
        <taxon>Streptophyta</taxon>
        <taxon>Embryophyta</taxon>
        <taxon>Tracheophyta</taxon>
        <taxon>Spermatophyta</taxon>
        <taxon>Magnoliopsida</taxon>
        <taxon>eudicotyledons</taxon>
        <taxon>Gunneridae</taxon>
        <taxon>Pentapetalae</taxon>
        <taxon>asterids</taxon>
        <taxon>lamiids</taxon>
        <taxon>Gentianales</taxon>
        <taxon>Rubiaceae</taxon>
        <taxon>Rubioideae</taxon>
        <taxon>Spermacoceae</taxon>
        <taxon>Hedyotis-Oldenlandia complex</taxon>
        <taxon>Oldenlandia</taxon>
    </lineage>
</organism>
<evidence type="ECO:0000256" key="2">
    <source>
        <dbReference type="SAM" id="Coils"/>
    </source>
</evidence>
<evidence type="ECO:0000259" key="4">
    <source>
        <dbReference type="Pfam" id="PF03763"/>
    </source>
</evidence>
<dbReference type="Pfam" id="PF03763">
    <property type="entry name" value="Remorin_C"/>
    <property type="match status" value="1"/>
</dbReference>
<name>A0AAV1CPI2_OLDCO</name>
<feature type="region of interest" description="Disordered" evidence="3">
    <location>
        <begin position="316"/>
        <end position="341"/>
    </location>
</feature>
<feature type="coiled-coil region" evidence="2">
    <location>
        <begin position="266"/>
        <end position="308"/>
    </location>
</feature>
<evidence type="ECO:0000256" key="1">
    <source>
        <dbReference type="ARBA" id="ARBA00005711"/>
    </source>
</evidence>
<feature type="compositionally biased region" description="Polar residues" evidence="3">
    <location>
        <begin position="52"/>
        <end position="61"/>
    </location>
</feature>
<feature type="compositionally biased region" description="Polar residues" evidence="3">
    <location>
        <begin position="25"/>
        <end position="37"/>
    </location>
</feature>
<feature type="domain" description="Remorin C-terminal" evidence="4">
    <location>
        <begin position="257"/>
        <end position="357"/>
    </location>
</feature>
<feature type="region of interest" description="Disordered" evidence="3">
    <location>
        <begin position="181"/>
        <end position="256"/>
    </location>
</feature>
<evidence type="ECO:0000313" key="5">
    <source>
        <dbReference type="EMBL" id="CAI9096497.1"/>
    </source>
</evidence>
<feature type="compositionally biased region" description="Basic and acidic residues" evidence="3">
    <location>
        <begin position="122"/>
        <end position="136"/>
    </location>
</feature>
<feature type="region of interest" description="Disordered" evidence="3">
    <location>
        <begin position="82"/>
        <end position="147"/>
    </location>
</feature>
<dbReference type="EMBL" id="OX459119">
    <property type="protein sequence ID" value="CAI9096497.1"/>
    <property type="molecule type" value="Genomic_DNA"/>
</dbReference>
<dbReference type="PANTHER" id="PTHR31471">
    <property type="entry name" value="OS02G0116800 PROTEIN"/>
    <property type="match status" value="1"/>
</dbReference>
<evidence type="ECO:0000256" key="3">
    <source>
        <dbReference type="SAM" id="MobiDB-lite"/>
    </source>
</evidence>
<gene>
    <name evidence="5" type="ORF">OLC1_LOCUS7240</name>
</gene>
<keyword evidence="2" id="KW-0175">Coiled coil</keyword>
<dbReference type="Proteomes" id="UP001161247">
    <property type="component" value="Chromosome 2"/>
</dbReference>
<feature type="compositionally biased region" description="Basic and acidic residues" evidence="3">
    <location>
        <begin position="330"/>
        <end position="341"/>
    </location>
</feature>
<accession>A0AAV1CPI2</accession>
<proteinExistence type="inferred from homology"/>
<dbReference type="AlphaFoldDB" id="A0AAV1CPI2"/>
<feature type="compositionally biased region" description="Basic and acidic residues" evidence="3">
    <location>
        <begin position="82"/>
        <end position="107"/>
    </location>
</feature>
<reference evidence="5" key="1">
    <citation type="submission" date="2023-03" db="EMBL/GenBank/DDBJ databases">
        <authorList>
            <person name="Julca I."/>
        </authorList>
    </citation>
    <scope>NUCLEOTIDE SEQUENCE</scope>
</reference>
<feature type="region of interest" description="Disordered" evidence="3">
    <location>
        <begin position="1"/>
        <end position="62"/>
    </location>
</feature>
<keyword evidence="6" id="KW-1185">Reference proteome</keyword>
<dbReference type="InterPro" id="IPR005516">
    <property type="entry name" value="Remorin_C"/>
</dbReference>
<sequence>MDSLFRQLRTRSPYVGQEDKEGSSRESTIPLQKTQSFKGEKKRTPSWIKRQFSGSMGQDSDSIAEGEYQLAVAAAAFAVKSLEESKGRDARKGSRLPEKETVRKTEETTAPPPPPPLPPPPAERRTKSIKFSDDVPKPSLGIPDQRVHITTGATEKMPETAAVIPPAPPVKKKLSFADSNLNTTSSFLPQGTLPDEKPIRPSIKKTSTFDKTVDRTRSRKSEASEQKREVPSPVRPPFLPADIVSQSTKAPVKGDIDADTWEKNELASIHERYAKLKTKILDWEQKKKTKAKRRLERTEAELDKRRAKAMQHYKSELASIESTAGGARSQAEENRKNEEFKTKEKANKIRLTGKLPTTCWWF</sequence>
<comment type="similarity">
    <text evidence="1">Belongs to the remorin family.</text>
</comment>
<dbReference type="PANTHER" id="PTHR31471:SF51">
    <property type="entry name" value="REMORIN FAMILY PROTEIN"/>
    <property type="match status" value="1"/>
</dbReference>